<proteinExistence type="predicted"/>
<sequence length="95" mass="9706">MRRCGDGEAMMLIVVVMGQRCAGGGGGDGGAGVPDPTPASALYYQVQTCFKVAFLIPGPASLAQLACTRRRSTHCLEAGGPKPSPLSPTHPSSPH</sequence>
<evidence type="ECO:0000256" key="1">
    <source>
        <dbReference type="SAM" id="MobiDB-lite"/>
    </source>
</evidence>
<dbReference type="AlphaFoldDB" id="A0A5B7GUJ1"/>
<dbReference type="EMBL" id="VSRR010018348">
    <property type="protein sequence ID" value="MPC61259.1"/>
    <property type="molecule type" value="Genomic_DNA"/>
</dbReference>
<comment type="caution">
    <text evidence="2">The sequence shown here is derived from an EMBL/GenBank/DDBJ whole genome shotgun (WGS) entry which is preliminary data.</text>
</comment>
<keyword evidence="3" id="KW-1185">Reference proteome</keyword>
<name>A0A5B7GUJ1_PORTR</name>
<evidence type="ECO:0000313" key="2">
    <source>
        <dbReference type="EMBL" id="MPC61259.1"/>
    </source>
</evidence>
<feature type="region of interest" description="Disordered" evidence="1">
    <location>
        <begin position="76"/>
        <end position="95"/>
    </location>
</feature>
<gene>
    <name evidence="2" type="ORF">E2C01_055327</name>
</gene>
<protein>
    <submittedName>
        <fullName evidence="2">Uncharacterized protein</fullName>
    </submittedName>
</protein>
<evidence type="ECO:0000313" key="3">
    <source>
        <dbReference type="Proteomes" id="UP000324222"/>
    </source>
</evidence>
<dbReference type="Proteomes" id="UP000324222">
    <property type="component" value="Unassembled WGS sequence"/>
</dbReference>
<feature type="compositionally biased region" description="Pro residues" evidence="1">
    <location>
        <begin position="82"/>
        <end position="95"/>
    </location>
</feature>
<reference evidence="2 3" key="1">
    <citation type="submission" date="2019-05" db="EMBL/GenBank/DDBJ databases">
        <title>Another draft genome of Portunus trituberculatus and its Hox gene families provides insights of decapod evolution.</title>
        <authorList>
            <person name="Jeong J.-H."/>
            <person name="Song I."/>
            <person name="Kim S."/>
            <person name="Choi T."/>
            <person name="Kim D."/>
            <person name="Ryu S."/>
            <person name="Kim W."/>
        </authorList>
    </citation>
    <scope>NUCLEOTIDE SEQUENCE [LARGE SCALE GENOMIC DNA]</scope>
    <source>
        <tissue evidence="2">Muscle</tissue>
    </source>
</reference>
<organism evidence="2 3">
    <name type="scientific">Portunus trituberculatus</name>
    <name type="common">Swimming crab</name>
    <name type="synonym">Neptunus trituberculatus</name>
    <dbReference type="NCBI Taxonomy" id="210409"/>
    <lineage>
        <taxon>Eukaryota</taxon>
        <taxon>Metazoa</taxon>
        <taxon>Ecdysozoa</taxon>
        <taxon>Arthropoda</taxon>
        <taxon>Crustacea</taxon>
        <taxon>Multicrustacea</taxon>
        <taxon>Malacostraca</taxon>
        <taxon>Eumalacostraca</taxon>
        <taxon>Eucarida</taxon>
        <taxon>Decapoda</taxon>
        <taxon>Pleocyemata</taxon>
        <taxon>Brachyura</taxon>
        <taxon>Eubrachyura</taxon>
        <taxon>Portunoidea</taxon>
        <taxon>Portunidae</taxon>
        <taxon>Portuninae</taxon>
        <taxon>Portunus</taxon>
    </lineage>
</organism>
<accession>A0A5B7GUJ1</accession>